<organism evidence="8 11">
    <name type="scientific">Streptomyces radicis</name>
    <dbReference type="NCBI Taxonomy" id="1750517"/>
    <lineage>
        <taxon>Bacteria</taxon>
        <taxon>Bacillati</taxon>
        <taxon>Actinomycetota</taxon>
        <taxon>Actinomycetes</taxon>
        <taxon>Kitasatosporales</taxon>
        <taxon>Streptomycetaceae</taxon>
        <taxon>Streptomyces</taxon>
    </lineage>
</organism>
<reference evidence="10 11" key="1">
    <citation type="submission" date="2018-09" db="EMBL/GenBank/DDBJ databases">
        <title>Streptomyces sp. nov. DS1-2, an endophytic actinomycete isolated from roots of Dendrobium scabrilingue.</title>
        <authorList>
            <person name="Kuncharoen N."/>
            <person name="Kudo T."/>
            <person name="Ohkuma M."/>
            <person name="Yuki M."/>
            <person name="Tanasupawat S."/>
        </authorList>
    </citation>
    <scope>NUCLEOTIDE SEQUENCE [LARGE SCALE GENOMIC DNA]</scope>
    <source>
        <strain evidence="8 11">AZ1-7</strain>
        <strain evidence="9 10">DS1-2</strain>
    </source>
</reference>
<dbReference type="Gene3D" id="3.30.70.20">
    <property type="match status" value="1"/>
</dbReference>
<dbReference type="Pfam" id="PF13459">
    <property type="entry name" value="Fer4_15"/>
    <property type="match status" value="1"/>
</dbReference>
<evidence type="ECO:0000256" key="6">
    <source>
        <dbReference type="ARBA" id="ARBA00023014"/>
    </source>
</evidence>
<keyword evidence="3" id="KW-0479">Metal-binding</keyword>
<keyword evidence="4" id="KW-0249">Electron transport</keyword>
<dbReference type="InterPro" id="IPR051269">
    <property type="entry name" value="Fe-S_cluster_ET"/>
</dbReference>
<dbReference type="Proteomes" id="UP000268652">
    <property type="component" value="Unassembled WGS sequence"/>
</dbReference>
<dbReference type="EMBL" id="RBDY01000048">
    <property type="protein sequence ID" value="RKN13320.1"/>
    <property type="molecule type" value="Genomic_DNA"/>
</dbReference>
<gene>
    <name evidence="9" type="ORF">D7318_31330</name>
    <name evidence="8" type="ORF">D7319_31460</name>
</gene>
<keyword evidence="2" id="KW-0813">Transport</keyword>
<evidence type="ECO:0000256" key="3">
    <source>
        <dbReference type="ARBA" id="ARBA00022723"/>
    </source>
</evidence>
<accession>A0A3A9VR91</accession>
<proteinExistence type="predicted"/>
<dbReference type="PANTHER" id="PTHR36923">
    <property type="entry name" value="FERREDOXIN"/>
    <property type="match status" value="1"/>
</dbReference>
<keyword evidence="5" id="KW-0408">Iron</keyword>
<keyword evidence="6" id="KW-0411">Iron-sulfur</keyword>
<evidence type="ECO:0000313" key="8">
    <source>
        <dbReference type="EMBL" id="RKN03458.1"/>
    </source>
</evidence>
<sequence length="64" mass="6923">MPVVRADLNTCQGYANCVLAADDIFDIDDSGTVVLLRSEFPDTERPRIEAAARTCPVAALVVEQ</sequence>
<keyword evidence="7" id="KW-0003">3Fe-4S</keyword>
<evidence type="ECO:0000256" key="4">
    <source>
        <dbReference type="ARBA" id="ARBA00022982"/>
    </source>
</evidence>
<keyword evidence="10" id="KW-1185">Reference proteome</keyword>
<evidence type="ECO:0000256" key="5">
    <source>
        <dbReference type="ARBA" id="ARBA00023004"/>
    </source>
</evidence>
<dbReference type="EMBL" id="RBDX01000049">
    <property type="protein sequence ID" value="RKN03458.1"/>
    <property type="molecule type" value="Genomic_DNA"/>
</dbReference>
<dbReference type="Proteomes" id="UP000275024">
    <property type="component" value="Unassembled WGS sequence"/>
</dbReference>
<evidence type="ECO:0000256" key="7">
    <source>
        <dbReference type="ARBA" id="ARBA00023291"/>
    </source>
</evidence>
<dbReference type="GO" id="GO:0046872">
    <property type="term" value="F:metal ion binding"/>
    <property type="evidence" value="ECO:0007669"/>
    <property type="project" value="UniProtKB-KW"/>
</dbReference>
<evidence type="ECO:0000256" key="1">
    <source>
        <dbReference type="ARBA" id="ARBA00001927"/>
    </source>
</evidence>
<evidence type="ECO:0000313" key="9">
    <source>
        <dbReference type="EMBL" id="RKN13320.1"/>
    </source>
</evidence>
<dbReference type="OrthoDB" id="3215002at2"/>
<dbReference type="GO" id="GO:0051538">
    <property type="term" value="F:3 iron, 4 sulfur cluster binding"/>
    <property type="evidence" value="ECO:0007669"/>
    <property type="project" value="UniProtKB-KW"/>
</dbReference>
<dbReference type="SUPFAM" id="SSF54862">
    <property type="entry name" value="4Fe-4S ferredoxins"/>
    <property type="match status" value="1"/>
</dbReference>
<evidence type="ECO:0000313" key="10">
    <source>
        <dbReference type="Proteomes" id="UP000268652"/>
    </source>
</evidence>
<name>A0A3A9VR91_9ACTN</name>
<evidence type="ECO:0000313" key="11">
    <source>
        <dbReference type="Proteomes" id="UP000275024"/>
    </source>
</evidence>
<comment type="caution">
    <text evidence="8">The sequence shown here is derived from an EMBL/GenBank/DDBJ whole genome shotgun (WGS) entry which is preliminary data.</text>
</comment>
<dbReference type="AlphaFoldDB" id="A0A3A9VR91"/>
<comment type="cofactor">
    <cofactor evidence="1">
        <name>[3Fe-4S] cluster</name>
        <dbReference type="ChEBI" id="CHEBI:21137"/>
    </cofactor>
</comment>
<protein>
    <submittedName>
        <fullName evidence="8">Ferredoxin</fullName>
    </submittedName>
</protein>
<evidence type="ECO:0000256" key="2">
    <source>
        <dbReference type="ARBA" id="ARBA00022448"/>
    </source>
</evidence>
<dbReference type="RefSeq" id="WP_120700643.1">
    <property type="nucleotide sequence ID" value="NZ_RBDX01000049.1"/>
</dbReference>
<dbReference type="PANTHER" id="PTHR36923:SF3">
    <property type="entry name" value="FERREDOXIN"/>
    <property type="match status" value="1"/>
</dbReference>